<dbReference type="RefSeq" id="WP_369247934.1">
    <property type="nucleotide sequence ID" value="NZ_CP163443.1"/>
</dbReference>
<proteinExistence type="inferred from homology"/>
<evidence type="ECO:0000256" key="2">
    <source>
        <dbReference type="SAM" id="MobiDB-lite"/>
    </source>
</evidence>
<feature type="compositionally biased region" description="Basic and acidic residues" evidence="2">
    <location>
        <begin position="47"/>
        <end position="57"/>
    </location>
</feature>
<dbReference type="InterPro" id="IPR008462">
    <property type="entry name" value="CsbD"/>
</dbReference>
<reference evidence="4" key="1">
    <citation type="submission" date="2024-07" db="EMBL/GenBank/DDBJ databases">
        <authorList>
            <person name="Yu S.T."/>
        </authorList>
    </citation>
    <scope>NUCLEOTIDE SEQUENCE</scope>
    <source>
        <strain evidence="4">R41</strain>
    </source>
</reference>
<dbReference type="InterPro" id="IPR036629">
    <property type="entry name" value="YjbJ_sf"/>
</dbReference>
<sequence>MSVGRTVKNKTQEIKGRITEAFGRATRNRKLERQGRVERVSGNLKQAGEKARHAFKR</sequence>
<dbReference type="EMBL" id="CP163443">
    <property type="protein sequence ID" value="XDQ54735.1"/>
    <property type="molecule type" value="Genomic_DNA"/>
</dbReference>
<evidence type="ECO:0000256" key="1">
    <source>
        <dbReference type="ARBA" id="ARBA00009129"/>
    </source>
</evidence>
<dbReference type="Pfam" id="PF05532">
    <property type="entry name" value="CsbD"/>
    <property type="match status" value="1"/>
</dbReference>
<name>A0AB39RFS3_9ACTN</name>
<evidence type="ECO:0000259" key="3">
    <source>
        <dbReference type="Pfam" id="PF05532"/>
    </source>
</evidence>
<dbReference type="SUPFAM" id="SSF69047">
    <property type="entry name" value="Hypothetical protein YjbJ"/>
    <property type="match status" value="1"/>
</dbReference>
<feature type="region of interest" description="Disordered" evidence="2">
    <location>
        <begin position="32"/>
        <end position="57"/>
    </location>
</feature>
<comment type="similarity">
    <text evidence="1">Belongs to the UPF0337 (CsbD) family.</text>
</comment>
<dbReference type="Gene3D" id="1.10.1470.10">
    <property type="entry name" value="YjbJ"/>
    <property type="match status" value="1"/>
</dbReference>
<evidence type="ECO:0000313" key="4">
    <source>
        <dbReference type="EMBL" id="XDQ54735.1"/>
    </source>
</evidence>
<accession>A0AB39RFS3</accession>
<protein>
    <submittedName>
        <fullName evidence="4">CsbD family protein</fullName>
    </submittedName>
</protein>
<dbReference type="AlphaFoldDB" id="A0AB39RFS3"/>
<gene>
    <name evidence="4" type="ORF">AB5J53_25275</name>
</gene>
<organism evidence="4">
    <name type="scientific">Streptomyces sp. R41</name>
    <dbReference type="NCBI Taxonomy" id="3238632"/>
    <lineage>
        <taxon>Bacteria</taxon>
        <taxon>Bacillati</taxon>
        <taxon>Actinomycetota</taxon>
        <taxon>Actinomycetes</taxon>
        <taxon>Kitasatosporales</taxon>
        <taxon>Streptomycetaceae</taxon>
        <taxon>Streptomyces</taxon>
    </lineage>
</organism>
<feature type="domain" description="CsbD-like" evidence="3">
    <location>
        <begin position="7"/>
        <end position="57"/>
    </location>
</feature>